<name>A0ACB5RTW5_9PEZI</name>
<accession>A0ACB5RTW5</accession>
<organism evidence="1 2">
    <name type="scientific">Neofusicoccum parvum</name>
    <dbReference type="NCBI Taxonomy" id="310453"/>
    <lineage>
        <taxon>Eukaryota</taxon>
        <taxon>Fungi</taxon>
        <taxon>Dikarya</taxon>
        <taxon>Ascomycota</taxon>
        <taxon>Pezizomycotina</taxon>
        <taxon>Dothideomycetes</taxon>
        <taxon>Dothideomycetes incertae sedis</taxon>
        <taxon>Botryosphaeriales</taxon>
        <taxon>Botryosphaeriaceae</taxon>
        <taxon>Neofusicoccum</taxon>
    </lineage>
</organism>
<comment type="caution">
    <text evidence="1">The sequence shown here is derived from an EMBL/GenBank/DDBJ whole genome shotgun (WGS) entry which is preliminary data.</text>
</comment>
<evidence type="ECO:0000313" key="1">
    <source>
        <dbReference type="EMBL" id="GME23949.1"/>
    </source>
</evidence>
<keyword evidence="2" id="KW-1185">Reference proteome</keyword>
<dbReference type="EMBL" id="BSXG01000010">
    <property type="protein sequence ID" value="GME23949.1"/>
    <property type="molecule type" value="Genomic_DNA"/>
</dbReference>
<proteinExistence type="predicted"/>
<evidence type="ECO:0000313" key="2">
    <source>
        <dbReference type="Proteomes" id="UP001165186"/>
    </source>
</evidence>
<protein>
    <submittedName>
        <fullName evidence="1">Six-bladed beta-propeller TolB-like protein</fullName>
    </submittedName>
</protein>
<dbReference type="Proteomes" id="UP001165186">
    <property type="component" value="Unassembled WGS sequence"/>
</dbReference>
<gene>
    <name evidence="1" type="primary">g6036</name>
    <name evidence="1" type="ORF">NpPPO83_00006036</name>
</gene>
<sequence>MNRIGPSTSELYIADSDGTNERLLLSNSSSFEYHASFSPNGEWVTFTTERNGDGNSDIYRCRADGTGLEKLVATSSFEDAVALSPDGSKIAYVSTANGYKANLWVMDLATGEQRNLSNTDAVKGAEGLPDGYFRPAWSPDGEWLAFASDRNTPWVGHGNGTGWEHTQELSIYVIRPDGTDFRQLATKDSYCLGSPKWSPDGKRVAYYEVTRENTWGAHRPESVASVTSQIVSVDFETGEDRVEHTSGSGLKMFPQWLSNDELAYMIKGGDNEGYNYTDGRGAVKAAIRSPAWSPDGKKVVYEKVDFTARPMEKPIYSWDDEWEYRFTDVFPELSRQGRLAITQKQLGNSSIVTMTPDGLDEKVVFDTYSTGEVNASLVAQGLAGAFQPAWSPDGEWIAFGLGQWFQSRATGKAKVYRATSNGSYYEALTDGTVHSGFPSYSADGRYIVFREWGVRYGLRIIDLQDKSMRFLTNATDNLPGWSPDGERIVFTRKMNATNFDVCTIRPDGTDLQRLTTSGANDAHAVWTWDGRIAYSSGEYGFRDEAAIYDETFQPYGQIIVMNADGSDKHMVTDSMWEDSMPLYIPNEFLV</sequence>
<reference evidence="1" key="1">
    <citation type="submission" date="2024-09" db="EMBL/GenBank/DDBJ databases">
        <title>Draft Genome Sequences of Neofusicoccum parvum.</title>
        <authorList>
            <person name="Ashida A."/>
            <person name="Camagna M."/>
            <person name="Tanaka A."/>
            <person name="Takemoto D."/>
        </authorList>
    </citation>
    <scope>NUCLEOTIDE SEQUENCE</scope>
    <source>
        <strain evidence="1">PPO83</strain>
    </source>
</reference>